<comment type="caution">
    <text evidence="12">The sequence shown here is derived from an EMBL/GenBank/DDBJ whole genome shotgun (WGS) entry which is preliminary data.</text>
</comment>
<feature type="binding site" description="axial binding residue" evidence="9">
    <location>
        <position position="477"/>
    </location>
    <ligand>
        <name>heme</name>
        <dbReference type="ChEBI" id="CHEBI:30413"/>
    </ligand>
    <ligandPart>
        <name>Fe</name>
        <dbReference type="ChEBI" id="CHEBI:18248"/>
    </ligandPart>
</feature>
<keyword evidence="5 9" id="KW-0479">Metal-binding</keyword>
<evidence type="ECO:0000313" key="13">
    <source>
        <dbReference type="Proteomes" id="UP000028545"/>
    </source>
</evidence>
<dbReference type="OMA" id="WARKESM"/>
<dbReference type="GeneID" id="27718691"/>
<gene>
    <name evidence="12" type="ORF">SAPIO_CDS0539</name>
</gene>
<evidence type="ECO:0000256" key="3">
    <source>
        <dbReference type="ARBA" id="ARBA00010617"/>
    </source>
</evidence>
<dbReference type="HOGENOM" id="CLU_022195_0_1_1"/>
<dbReference type="InterPro" id="IPR002403">
    <property type="entry name" value="Cyt_P450_E_grp-IV"/>
</dbReference>
<dbReference type="GO" id="GO:0020037">
    <property type="term" value="F:heme binding"/>
    <property type="evidence" value="ECO:0007669"/>
    <property type="project" value="InterPro"/>
</dbReference>
<dbReference type="GO" id="GO:0004497">
    <property type="term" value="F:monooxygenase activity"/>
    <property type="evidence" value="ECO:0007669"/>
    <property type="project" value="UniProtKB-KW"/>
</dbReference>
<comment type="subcellular location">
    <subcellularLocation>
        <location evidence="2">Membrane</location>
        <topology evidence="2">Single-pass membrane protein</topology>
    </subcellularLocation>
</comment>
<keyword evidence="11" id="KW-1133">Transmembrane helix</keyword>
<proteinExistence type="inferred from homology"/>
<dbReference type="InterPro" id="IPR017972">
    <property type="entry name" value="Cyt_P450_CS"/>
</dbReference>
<comment type="similarity">
    <text evidence="3 10">Belongs to the cytochrome P450 family.</text>
</comment>
<evidence type="ECO:0000256" key="4">
    <source>
        <dbReference type="ARBA" id="ARBA00022617"/>
    </source>
</evidence>
<feature type="transmembrane region" description="Helical" evidence="11">
    <location>
        <begin position="19"/>
        <end position="35"/>
    </location>
</feature>
<evidence type="ECO:0000256" key="8">
    <source>
        <dbReference type="ARBA" id="ARBA00023033"/>
    </source>
</evidence>
<evidence type="ECO:0000256" key="5">
    <source>
        <dbReference type="ARBA" id="ARBA00022723"/>
    </source>
</evidence>
<dbReference type="InterPro" id="IPR036396">
    <property type="entry name" value="Cyt_P450_sf"/>
</dbReference>
<dbReference type="Proteomes" id="UP000028545">
    <property type="component" value="Unassembled WGS sequence"/>
</dbReference>
<dbReference type="KEGG" id="sapo:SAPIO_CDS0539"/>
<dbReference type="SUPFAM" id="SSF48264">
    <property type="entry name" value="Cytochrome P450"/>
    <property type="match status" value="1"/>
</dbReference>
<organism evidence="12 13">
    <name type="scientific">Pseudallescheria apiosperma</name>
    <name type="common">Scedosporium apiospermum</name>
    <dbReference type="NCBI Taxonomy" id="563466"/>
    <lineage>
        <taxon>Eukaryota</taxon>
        <taxon>Fungi</taxon>
        <taxon>Dikarya</taxon>
        <taxon>Ascomycota</taxon>
        <taxon>Pezizomycotina</taxon>
        <taxon>Sordariomycetes</taxon>
        <taxon>Hypocreomycetidae</taxon>
        <taxon>Microascales</taxon>
        <taxon>Microascaceae</taxon>
        <taxon>Scedosporium</taxon>
    </lineage>
</organism>
<dbReference type="RefSeq" id="XP_016646494.1">
    <property type="nucleotide sequence ID" value="XM_016783294.1"/>
</dbReference>
<dbReference type="PANTHER" id="PTHR46206:SF6">
    <property type="entry name" value="CYTOCHROME P450 MONOOXYGENASE AN1598-RELATED"/>
    <property type="match status" value="1"/>
</dbReference>
<dbReference type="OrthoDB" id="1844152at2759"/>
<dbReference type="PROSITE" id="PS00086">
    <property type="entry name" value="CYTOCHROME_P450"/>
    <property type="match status" value="1"/>
</dbReference>
<dbReference type="Pfam" id="PF00067">
    <property type="entry name" value="p450"/>
    <property type="match status" value="1"/>
</dbReference>
<dbReference type="VEuPathDB" id="FungiDB:SAPIO_CDS0539"/>
<evidence type="ECO:0000313" key="12">
    <source>
        <dbReference type="EMBL" id="KEZ46695.1"/>
    </source>
</evidence>
<evidence type="ECO:0000256" key="7">
    <source>
        <dbReference type="ARBA" id="ARBA00023004"/>
    </source>
</evidence>
<keyword evidence="13" id="KW-1185">Reference proteome</keyword>
<evidence type="ECO:0000256" key="1">
    <source>
        <dbReference type="ARBA" id="ARBA00001971"/>
    </source>
</evidence>
<dbReference type="GO" id="GO:0016705">
    <property type="term" value="F:oxidoreductase activity, acting on paired donors, with incorporation or reduction of molecular oxygen"/>
    <property type="evidence" value="ECO:0007669"/>
    <property type="project" value="InterPro"/>
</dbReference>
<dbReference type="PANTHER" id="PTHR46206">
    <property type="entry name" value="CYTOCHROME P450"/>
    <property type="match status" value="1"/>
</dbReference>
<keyword evidence="11" id="KW-0812">Transmembrane</keyword>
<accession>A0A084GH83</accession>
<keyword evidence="6 10" id="KW-0560">Oxidoreductase</keyword>
<dbReference type="CDD" id="cd11041">
    <property type="entry name" value="CYP503A1-like"/>
    <property type="match status" value="1"/>
</dbReference>
<keyword evidence="7 9" id="KW-0408">Iron</keyword>
<dbReference type="EMBL" id="JOWA01000022">
    <property type="protein sequence ID" value="KEZ46695.1"/>
    <property type="molecule type" value="Genomic_DNA"/>
</dbReference>
<evidence type="ECO:0000256" key="6">
    <source>
        <dbReference type="ARBA" id="ARBA00023002"/>
    </source>
</evidence>
<dbReference type="InterPro" id="IPR001128">
    <property type="entry name" value="Cyt_P450"/>
</dbReference>
<protein>
    <submittedName>
        <fullName evidence="12">Cytochrome P450</fullName>
    </submittedName>
</protein>
<dbReference type="PRINTS" id="PR00465">
    <property type="entry name" value="EP450IV"/>
</dbReference>
<evidence type="ECO:0000256" key="9">
    <source>
        <dbReference type="PIRSR" id="PIRSR602403-1"/>
    </source>
</evidence>
<dbReference type="Gene3D" id="1.10.630.10">
    <property type="entry name" value="Cytochrome P450"/>
    <property type="match status" value="1"/>
</dbReference>
<dbReference type="GO" id="GO:0016020">
    <property type="term" value="C:membrane"/>
    <property type="evidence" value="ECO:0007669"/>
    <property type="project" value="UniProtKB-SubCell"/>
</dbReference>
<keyword evidence="11" id="KW-0472">Membrane</keyword>
<reference evidence="12 13" key="1">
    <citation type="journal article" date="2014" name="Genome Announc.">
        <title>Draft genome sequence of the pathogenic fungus Scedosporium apiospermum.</title>
        <authorList>
            <person name="Vandeputte P."/>
            <person name="Ghamrawi S."/>
            <person name="Rechenmann M."/>
            <person name="Iltis A."/>
            <person name="Giraud S."/>
            <person name="Fleury M."/>
            <person name="Thornton C."/>
            <person name="Delhaes L."/>
            <person name="Meyer W."/>
            <person name="Papon N."/>
            <person name="Bouchara J.P."/>
        </authorList>
    </citation>
    <scope>NUCLEOTIDE SEQUENCE [LARGE SCALE GENOMIC DNA]</scope>
    <source>
        <strain evidence="12 13">IHEM 14462</strain>
    </source>
</reference>
<dbReference type="AlphaFoldDB" id="A0A084GH83"/>
<name>A0A084GH83_PSEDA</name>
<evidence type="ECO:0000256" key="2">
    <source>
        <dbReference type="ARBA" id="ARBA00004167"/>
    </source>
</evidence>
<evidence type="ECO:0000256" key="10">
    <source>
        <dbReference type="RuleBase" id="RU000461"/>
    </source>
</evidence>
<dbReference type="GO" id="GO:0005506">
    <property type="term" value="F:iron ion binding"/>
    <property type="evidence" value="ECO:0007669"/>
    <property type="project" value="InterPro"/>
</dbReference>
<sequence>MATAIELRLPWVVIGGKNVTYYLAISAVLLLAWLLKQRTSQSKVEAPFYKASRLKWAFSAESLILDSYKKVSLTLQVAQASFGSLLGICGGAATAAPFRDQVYQIKATEGVQVLIPANLIGELKGLPEDVLSATEAVSEALQTKYTKFSPGHNGEMLATLVRKRLSQNLARLVPQLKEELEFITATEFPECKDWTPFKFQPFALRAVARMSGRAFVGPSINRQEKWMDTSINFAVHVFVAVVKLQLFPEWLRPLGQHLVSEIRAIRRDLDTARRLLEPIIRERLRDMEIPGYEKPPDDLIQWLLEALPENEKTDIAAQTQLQLILSAASIHTTNNLLTDCMYDLAAHPEVQDMLREEAYQVLEVEQGWARKDSMAKLKKMDSFMKEVQRLSGNITSFIRKVIKPIDLSDGTHLPAGTKLLAPQAGFSRDARHFPDPETFDALRFYNLRRQSDEDANRWQFTSINDTNMNFGAGKHACPGRFFAGNEVKMALAYFLLNYDVKLREGQERPRPMMVVMSKAPDPNVELLFKRREVDG</sequence>
<keyword evidence="8 10" id="KW-0503">Monooxygenase</keyword>
<evidence type="ECO:0000256" key="11">
    <source>
        <dbReference type="SAM" id="Phobius"/>
    </source>
</evidence>
<comment type="cofactor">
    <cofactor evidence="1 9">
        <name>heme</name>
        <dbReference type="ChEBI" id="CHEBI:30413"/>
    </cofactor>
</comment>
<keyword evidence="4 9" id="KW-0349">Heme</keyword>